<dbReference type="Proteomes" id="UP000019112">
    <property type="component" value="Unassembled WGS sequence"/>
</dbReference>
<comment type="caution">
    <text evidence="1">The sequence shown here is derived from an EMBL/GenBank/DDBJ whole genome shotgun (WGS) entry which is preliminary data.</text>
</comment>
<reference evidence="1 2" key="1">
    <citation type="journal article" date="2014" name="FEMS Microbiol. Lett.">
        <title>Draft genome sequences of three Holospora species (Holospora obtusa, Holospora undulata, and Holospora elegans), endonuclear symbiotic bacteria of the ciliate Paramecium caudatum.</title>
        <authorList>
            <person name="Dohra H."/>
            <person name="Tanaka K."/>
            <person name="Suzuki T."/>
            <person name="Fujishima M."/>
            <person name="Suzuki H."/>
        </authorList>
    </citation>
    <scope>NUCLEOTIDE SEQUENCE [LARGE SCALE GENOMIC DNA]</scope>
    <source>
        <strain evidence="1 2">F1</strain>
    </source>
</reference>
<proteinExistence type="predicted"/>
<gene>
    <name evidence="1" type="ORF">P618_200921</name>
</gene>
<keyword evidence="2" id="KW-1185">Reference proteome</keyword>
<name>W6TDQ0_HOLOB</name>
<dbReference type="EMBL" id="AWTR02000078">
    <property type="protein sequence ID" value="ETZ06886.1"/>
    <property type="molecule type" value="Genomic_DNA"/>
</dbReference>
<organism evidence="1 2">
    <name type="scientific">Holospora obtusa F1</name>
    <dbReference type="NCBI Taxonomy" id="1399147"/>
    <lineage>
        <taxon>Bacteria</taxon>
        <taxon>Pseudomonadati</taxon>
        <taxon>Pseudomonadota</taxon>
        <taxon>Alphaproteobacteria</taxon>
        <taxon>Holosporales</taxon>
        <taxon>Holosporaceae</taxon>
        <taxon>Holospora</taxon>
    </lineage>
</organism>
<accession>W6TDQ0</accession>
<sequence>MVIYLKHQNLIEKFKADKGIADKTYYRNAFIEHISEQKSTPVILSKRNRKILRYYDTPMYKKRHLIEYFLNRN</sequence>
<evidence type="ECO:0000313" key="2">
    <source>
        <dbReference type="Proteomes" id="UP000019112"/>
    </source>
</evidence>
<dbReference type="AlphaFoldDB" id="W6TDQ0"/>
<evidence type="ECO:0000313" key="1">
    <source>
        <dbReference type="EMBL" id="ETZ06886.1"/>
    </source>
</evidence>
<protein>
    <submittedName>
        <fullName evidence="1">Uncharacterized protein</fullName>
    </submittedName>
</protein>